<dbReference type="AlphaFoldDB" id="A0A232MS59"/>
<accession>A0A232MS59</accession>
<geneLocation type="plasmid" evidence="1">
    <name>pKP301b</name>
</geneLocation>
<name>A0A232MS59_KLEPN</name>
<evidence type="ECO:0000313" key="1">
    <source>
        <dbReference type="EMBL" id="ASK04235.1"/>
    </source>
</evidence>
<protein>
    <submittedName>
        <fullName evidence="1">Uncharacterized protein</fullName>
    </submittedName>
</protein>
<reference evidence="1" key="1">
    <citation type="submission" date="2016-12" db="EMBL/GenBank/DDBJ databases">
        <title>Draft genome sequence of a CTX-M-15-producing endophytic Klebsiella pneumoniae sequence type 198 isolate from lettuce.</title>
        <authorList>
            <person name="Lopes R.Sr."/>
        </authorList>
    </citation>
    <scope>NUCLEOTIDE SEQUENCE</scope>
    <source>
        <strain evidence="1">301</strain>
        <plasmid evidence="1">pKP301b</plasmid>
    </source>
</reference>
<keyword evidence="1" id="KW-0614">Plasmid</keyword>
<sequence>MDDFYSREITLADMPFLMHEFEEGARLGHFTNEIITPVGSSILAVDQIQQQKFTVCCLPKSSRHSNTKIEYCTFQFQISLFT</sequence>
<dbReference type="EMBL" id="KY354306">
    <property type="protein sequence ID" value="ASK04235.1"/>
    <property type="molecule type" value="Genomic_DNA"/>
</dbReference>
<dbReference type="RefSeq" id="WP_032734158.1">
    <property type="nucleotide sequence ID" value="NZ_CP066514.1"/>
</dbReference>
<organism evidence="1">
    <name type="scientific">Klebsiella pneumoniae</name>
    <dbReference type="NCBI Taxonomy" id="573"/>
    <lineage>
        <taxon>Bacteria</taxon>
        <taxon>Pseudomonadati</taxon>
        <taxon>Pseudomonadota</taxon>
        <taxon>Gammaproteobacteria</taxon>
        <taxon>Enterobacterales</taxon>
        <taxon>Enterobacteriaceae</taxon>
        <taxon>Klebsiella/Raoultella group</taxon>
        <taxon>Klebsiella</taxon>
        <taxon>Klebsiella pneumoniae complex</taxon>
    </lineage>
</organism>
<proteinExistence type="predicted"/>